<evidence type="ECO:0000313" key="2">
    <source>
        <dbReference type="EMBL" id="KAF2121858.1"/>
    </source>
</evidence>
<dbReference type="Proteomes" id="UP000799770">
    <property type="component" value="Unassembled WGS sequence"/>
</dbReference>
<dbReference type="AlphaFoldDB" id="A0A6A5ZU41"/>
<proteinExistence type="predicted"/>
<gene>
    <name evidence="2" type="ORF">BDV96DRAFT_536822</name>
</gene>
<protein>
    <submittedName>
        <fullName evidence="2">Uncharacterized protein</fullName>
    </submittedName>
</protein>
<feature type="compositionally biased region" description="Basic and acidic residues" evidence="1">
    <location>
        <begin position="1"/>
        <end position="18"/>
    </location>
</feature>
<keyword evidence="3" id="KW-1185">Reference proteome</keyword>
<sequence length="391" mass="44861">MDDLHGEDSDARGYEAKVSRSFKRRRGPQGEPLEGLLTLTRQMETDEEDQFDVDLTILDFLAFRATDLVFEWRASSNPHQSDLPDALVTMTSEWRKVLTHKHSGKRVNDQTSFRSRLLQFALLFTHRFNHEKTWTTKESLNDLRAQNKSRGSYWRRNTAHAPALQQPFDTHNEFPLSDGALAENRNNLASSLDTPHERRRWVTDIEGTPSLHCLLPLFVELTASRADLGDFVPTAEWYDLAGSFMLQAVIEDYLRNGAFGPEPFNTTFAFGCPGTEPIEDETTDVAAMRKLFCDENSPHEQIHGWARIKRQYVNELLPSPESSVTFLQAMESAQQRHSYLAFEANLLEFLKYLHGDLVKPDLVQVEEGRITIHGNELPEPESREMIRRMGL</sequence>
<dbReference type="OrthoDB" id="4149149at2759"/>
<evidence type="ECO:0000313" key="3">
    <source>
        <dbReference type="Proteomes" id="UP000799770"/>
    </source>
</evidence>
<accession>A0A6A5ZU41</accession>
<reference evidence="2" key="1">
    <citation type="journal article" date="2020" name="Stud. Mycol.">
        <title>101 Dothideomycetes genomes: a test case for predicting lifestyles and emergence of pathogens.</title>
        <authorList>
            <person name="Haridas S."/>
            <person name="Albert R."/>
            <person name="Binder M."/>
            <person name="Bloem J."/>
            <person name="Labutti K."/>
            <person name="Salamov A."/>
            <person name="Andreopoulos B."/>
            <person name="Baker S."/>
            <person name="Barry K."/>
            <person name="Bills G."/>
            <person name="Bluhm B."/>
            <person name="Cannon C."/>
            <person name="Castanera R."/>
            <person name="Culley D."/>
            <person name="Daum C."/>
            <person name="Ezra D."/>
            <person name="Gonzalez J."/>
            <person name="Henrissat B."/>
            <person name="Kuo A."/>
            <person name="Liang C."/>
            <person name="Lipzen A."/>
            <person name="Lutzoni F."/>
            <person name="Magnuson J."/>
            <person name="Mondo S."/>
            <person name="Nolan M."/>
            <person name="Ohm R."/>
            <person name="Pangilinan J."/>
            <person name="Park H.-J."/>
            <person name="Ramirez L."/>
            <person name="Alfaro M."/>
            <person name="Sun H."/>
            <person name="Tritt A."/>
            <person name="Yoshinaga Y."/>
            <person name="Zwiers L.-H."/>
            <person name="Turgeon B."/>
            <person name="Goodwin S."/>
            <person name="Spatafora J."/>
            <person name="Crous P."/>
            <person name="Grigoriev I."/>
        </authorList>
    </citation>
    <scope>NUCLEOTIDE SEQUENCE</scope>
    <source>
        <strain evidence="2">CBS 627.86</strain>
    </source>
</reference>
<name>A0A6A5ZU41_9PLEO</name>
<dbReference type="EMBL" id="ML977311">
    <property type="protein sequence ID" value="KAF2121858.1"/>
    <property type="molecule type" value="Genomic_DNA"/>
</dbReference>
<evidence type="ECO:0000256" key="1">
    <source>
        <dbReference type="SAM" id="MobiDB-lite"/>
    </source>
</evidence>
<feature type="region of interest" description="Disordered" evidence="1">
    <location>
        <begin position="1"/>
        <end position="34"/>
    </location>
</feature>
<organism evidence="2 3">
    <name type="scientific">Lophiotrema nucula</name>
    <dbReference type="NCBI Taxonomy" id="690887"/>
    <lineage>
        <taxon>Eukaryota</taxon>
        <taxon>Fungi</taxon>
        <taxon>Dikarya</taxon>
        <taxon>Ascomycota</taxon>
        <taxon>Pezizomycotina</taxon>
        <taxon>Dothideomycetes</taxon>
        <taxon>Pleosporomycetidae</taxon>
        <taxon>Pleosporales</taxon>
        <taxon>Lophiotremataceae</taxon>
        <taxon>Lophiotrema</taxon>
    </lineage>
</organism>